<evidence type="ECO:0000256" key="1">
    <source>
        <dbReference type="PROSITE-ProRule" id="PRU10141"/>
    </source>
</evidence>
<reference evidence="4" key="1">
    <citation type="submission" date="2023-06" db="EMBL/GenBank/DDBJ databases">
        <title>Genomic analysis of the entomopathogenic nematode Steinernema hermaphroditum.</title>
        <authorList>
            <person name="Schwarz E.M."/>
            <person name="Heppert J.K."/>
            <person name="Baniya A."/>
            <person name="Schwartz H.T."/>
            <person name="Tan C.-H."/>
            <person name="Antoshechkin I."/>
            <person name="Sternberg P.W."/>
            <person name="Goodrich-Blair H."/>
            <person name="Dillman A.R."/>
        </authorList>
    </citation>
    <scope>NUCLEOTIDE SEQUENCE</scope>
    <source>
        <strain evidence="4">PS9179</strain>
        <tissue evidence="4">Whole animal</tissue>
    </source>
</reference>
<dbReference type="InterPro" id="IPR014044">
    <property type="entry name" value="CAP_dom"/>
</dbReference>
<comment type="caution">
    <text evidence="4">The sequence shown here is derived from an EMBL/GenBank/DDBJ whole genome shotgun (WGS) entry which is preliminary data.</text>
</comment>
<dbReference type="SUPFAM" id="SSF56112">
    <property type="entry name" value="Protein kinase-like (PK-like)"/>
    <property type="match status" value="1"/>
</dbReference>
<keyword evidence="1" id="KW-0067">ATP-binding</keyword>
<dbReference type="InterPro" id="IPR018244">
    <property type="entry name" value="Allrgn_V5/Tpx1_CS"/>
</dbReference>
<sequence length="332" mass="37963">MTATNLVKFSVHHRVNNKWTVRRMLGCGSFGVVYKVCDDEDYLYALKTEKYTPKNALKVEVKVLQTGEKQKLKYFLKLLDCGTCKSPEGDQVLYIVMDLAGSSVDAQRRLRPDRRFTLPCALTLGIHFVDAIEELHNMGSYDCQLEKIAQSWADRCEFKHSPSSLRNAGENLYMSWPTVQNDGPALAASDSWWSELKEIGVEQFSPQFNFTEFLFSKGVGHYTQMAWAKTTKIGCGHAKCPNMNLVVCNYRQTTVDYKDCAYQTIKLKALGFRYNQRTKECISFQVVHGQFGVGPEDGEKHYYISRSDDDMCPRDVVQDMLDDRKNNTTLLK</sequence>
<evidence type="ECO:0008006" key="6">
    <source>
        <dbReference type="Google" id="ProtNLM"/>
    </source>
</evidence>
<name>A0AA39GWX6_9BILA</name>
<dbReference type="InterPro" id="IPR001283">
    <property type="entry name" value="CRISP-related"/>
</dbReference>
<evidence type="ECO:0000259" key="2">
    <source>
        <dbReference type="SMART" id="SM00198"/>
    </source>
</evidence>
<keyword evidence="5" id="KW-1185">Reference proteome</keyword>
<protein>
    <recommendedName>
        <fullName evidence="6">SCP domain-containing protein</fullName>
    </recommendedName>
</protein>
<dbReference type="PROSITE" id="PS01009">
    <property type="entry name" value="CRISP_1"/>
    <property type="match status" value="1"/>
</dbReference>
<dbReference type="AlphaFoldDB" id="A0AA39GWX6"/>
<dbReference type="PRINTS" id="PR00838">
    <property type="entry name" value="V5ALLERGEN"/>
</dbReference>
<evidence type="ECO:0000313" key="5">
    <source>
        <dbReference type="Proteomes" id="UP001175271"/>
    </source>
</evidence>
<proteinExistence type="predicted"/>
<feature type="domain" description="SCP" evidence="2">
    <location>
        <begin position="128"/>
        <end position="258"/>
    </location>
</feature>
<dbReference type="Pfam" id="PF00188">
    <property type="entry name" value="CAP"/>
    <property type="match status" value="1"/>
</dbReference>
<dbReference type="Proteomes" id="UP001175271">
    <property type="component" value="Unassembled WGS sequence"/>
</dbReference>
<dbReference type="PRINTS" id="PR00837">
    <property type="entry name" value="V5TPXLIKE"/>
</dbReference>
<dbReference type="InterPro" id="IPR017441">
    <property type="entry name" value="Protein_kinase_ATP_BS"/>
</dbReference>
<dbReference type="CDD" id="cd05380">
    <property type="entry name" value="CAP_euk"/>
    <property type="match status" value="1"/>
</dbReference>
<dbReference type="InterPro" id="IPR002413">
    <property type="entry name" value="V5_allergen-like"/>
</dbReference>
<evidence type="ECO:0000313" key="4">
    <source>
        <dbReference type="EMBL" id="KAK0394044.1"/>
    </source>
</evidence>
<dbReference type="PROSITE" id="PS00107">
    <property type="entry name" value="PROTEIN_KINASE_ATP"/>
    <property type="match status" value="1"/>
</dbReference>
<gene>
    <name evidence="4" type="ORF">QR680_000543</name>
</gene>
<dbReference type="InterPro" id="IPR011009">
    <property type="entry name" value="Kinase-like_dom_sf"/>
</dbReference>
<dbReference type="GO" id="GO:0005576">
    <property type="term" value="C:extracellular region"/>
    <property type="evidence" value="ECO:0007669"/>
    <property type="project" value="InterPro"/>
</dbReference>
<dbReference type="InterPro" id="IPR000719">
    <property type="entry name" value="Prot_kinase_dom"/>
</dbReference>
<organism evidence="4 5">
    <name type="scientific">Steinernema hermaphroditum</name>
    <dbReference type="NCBI Taxonomy" id="289476"/>
    <lineage>
        <taxon>Eukaryota</taxon>
        <taxon>Metazoa</taxon>
        <taxon>Ecdysozoa</taxon>
        <taxon>Nematoda</taxon>
        <taxon>Chromadorea</taxon>
        <taxon>Rhabditida</taxon>
        <taxon>Tylenchina</taxon>
        <taxon>Panagrolaimomorpha</taxon>
        <taxon>Strongyloidoidea</taxon>
        <taxon>Steinernematidae</taxon>
        <taxon>Steinernema</taxon>
    </lineage>
</organism>
<dbReference type="GO" id="GO:0004672">
    <property type="term" value="F:protein kinase activity"/>
    <property type="evidence" value="ECO:0007669"/>
    <property type="project" value="InterPro"/>
</dbReference>
<dbReference type="SMART" id="SM00198">
    <property type="entry name" value="SCP"/>
    <property type="match status" value="1"/>
</dbReference>
<dbReference type="Gene3D" id="1.10.510.10">
    <property type="entry name" value="Transferase(Phosphotransferase) domain 1"/>
    <property type="match status" value="1"/>
</dbReference>
<dbReference type="InterPro" id="IPR035940">
    <property type="entry name" value="CAP_sf"/>
</dbReference>
<dbReference type="PANTHER" id="PTHR10334">
    <property type="entry name" value="CYSTEINE-RICH SECRETORY PROTEIN-RELATED"/>
    <property type="match status" value="1"/>
</dbReference>
<feature type="domain" description="Protein kinase" evidence="3">
    <location>
        <begin position="19"/>
        <end position="228"/>
    </location>
</feature>
<dbReference type="SMART" id="SM00220">
    <property type="entry name" value="S_TKc"/>
    <property type="match status" value="1"/>
</dbReference>
<evidence type="ECO:0000259" key="3">
    <source>
        <dbReference type="SMART" id="SM00220"/>
    </source>
</evidence>
<feature type="binding site" evidence="1">
    <location>
        <position position="47"/>
    </location>
    <ligand>
        <name>ATP</name>
        <dbReference type="ChEBI" id="CHEBI:30616"/>
    </ligand>
</feature>
<dbReference type="Gene3D" id="3.40.33.10">
    <property type="entry name" value="CAP"/>
    <property type="match status" value="1"/>
</dbReference>
<dbReference type="EMBL" id="JAUCMV010000005">
    <property type="protein sequence ID" value="KAK0394044.1"/>
    <property type="molecule type" value="Genomic_DNA"/>
</dbReference>
<dbReference type="SUPFAM" id="SSF55797">
    <property type="entry name" value="PR-1-like"/>
    <property type="match status" value="1"/>
</dbReference>
<dbReference type="GO" id="GO:0005524">
    <property type="term" value="F:ATP binding"/>
    <property type="evidence" value="ECO:0007669"/>
    <property type="project" value="UniProtKB-UniRule"/>
</dbReference>
<keyword evidence="1" id="KW-0547">Nucleotide-binding</keyword>
<accession>A0AA39GWX6</accession>